<reference evidence="6 7" key="1">
    <citation type="submission" date="2023-07" db="EMBL/GenBank/DDBJ databases">
        <title>Genomic Encyclopedia of Type Strains, Phase IV (KMG-IV): sequencing the most valuable type-strain genomes for metagenomic binning, comparative biology and taxonomic classification.</title>
        <authorList>
            <person name="Goeker M."/>
        </authorList>
    </citation>
    <scope>NUCLEOTIDE SEQUENCE [LARGE SCALE GENOMIC DNA]</scope>
    <source>
        <strain evidence="6 7">B1-1</strain>
    </source>
</reference>
<dbReference type="InterPro" id="IPR000086">
    <property type="entry name" value="NUDIX_hydrolase_dom"/>
</dbReference>
<evidence type="ECO:0000259" key="5">
    <source>
        <dbReference type="PROSITE" id="PS51462"/>
    </source>
</evidence>
<organism evidence="6 7">
    <name type="scientific">Kaistia geumhonensis</name>
    <dbReference type="NCBI Taxonomy" id="410839"/>
    <lineage>
        <taxon>Bacteria</taxon>
        <taxon>Pseudomonadati</taxon>
        <taxon>Pseudomonadota</taxon>
        <taxon>Alphaproteobacteria</taxon>
        <taxon>Hyphomicrobiales</taxon>
        <taxon>Kaistiaceae</taxon>
        <taxon>Kaistia</taxon>
    </lineage>
</organism>
<comment type="similarity">
    <text evidence="4">Belongs to the Nudix hydrolase family.</text>
</comment>
<keyword evidence="2 4" id="KW-0378">Hydrolase</keyword>
<dbReference type="InterPro" id="IPR020084">
    <property type="entry name" value="NUDIX_hydrolase_CS"/>
</dbReference>
<gene>
    <name evidence="6" type="ORF">QO015_003807</name>
</gene>
<dbReference type="PROSITE" id="PS00893">
    <property type="entry name" value="NUDIX_BOX"/>
    <property type="match status" value="1"/>
</dbReference>
<evidence type="ECO:0000313" key="6">
    <source>
        <dbReference type="EMBL" id="MDQ0518194.1"/>
    </source>
</evidence>
<evidence type="ECO:0000256" key="2">
    <source>
        <dbReference type="ARBA" id="ARBA00022801"/>
    </source>
</evidence>
<accession>A0ABU0MB53</accession>
<keyword evidence="3" id="KW-0460">Magnesium</keyword>
<evidence type="ECO:0000256" key="4">
    <source>
        <dbReference type="RuleBase" id="RU003476"/>
    </source>
</evidence>
<evidence type="ECO:0000313" key="7">
    <source>
        <dbReference type="Proteomes" id="UP001223743"/>
    </source>
</evidence>
<comment type="caution">
    <text evidence="6">The sequence shown here is derived from an EMBL/GenBank/DDBJ whole genome shotgun (WGS) entry which is preliminary data.</text>
</comment>
<name>A0ABU0MB53_9HYPH</name>
<dbReference type="Pfam" id="PF00293">
    <property type="entry name" value="NUDIX"/>
    <property type="match status" value="1"/>
</dbReference>
<dbReference type="Proteomes" id="UP001223743">
    <property type="component" value="Unassembled WGS sequence"/>
</dbReference>
<dbReference type="PANTHER" id="PTHR43046:SF12">
    <property type="entry name" value="GDP-MANNOSE MANNOSYL HYDROLASE"/>
    <property type="match status" value="1"/>
</dbReference>
<dbReference type="InterPro" id="IPR020476">
    <property type="entry name" value="Nudix_hydrolase"/>
</dbReference>
<comment type="cofactor">
    <cofactor evidence="1">
        <name>Mg(2+)</name>
        <dbReference type="ChEBI" id="CHEBI:18420"/>
    </cofactor>
</comment>
<protein>
    <submittedName>
        <fullName evidence="6">8-oxo-dGTP pyrophosphatase MutT (NUDIX family)</fullName>
    </submittedName>
</protein>
<dbReference type="SUPFAM" id="SSF55811">
    <property type="entry name" value="Nudix"/>
    <property type="match status" value="1"/>
</dbReference>
<dbReference type="PANTHER" id="PTHR43046">
    <property type="entry name" value="GDP-MANNOSE MANNOSYL HYDROLASE"/>
    <property type="match status" value="1"/>
</dbReference>
<dbReference type="CDD" id="cd04680">
    <property type="entry name" value="NUDIX_Hydrolase"/>
    <property type="match status" value="1"/>
</dbReference>
<evidence type="ECO:0000256" key="3">
    <source>
        <dbReference type="ARBA" id="ARBA00022842"/>
    </source>
</evidence>
<dbReference type="Gene3D" id="3.90.79.10">
    <property type="entry name" value="Nucleoside Triphosphate Pyrophosphohydrolase"/>
    <property type="match status" value="1"/>
</dbReference>
<dbReference type="InterPro" id="IPR015797">
    <property type="entry name" value="NUDIX_hydrolase-like_dom_sf"/>
</dbReference>
<dbReference type="PRINTS" id="PR00502">
    <property type="entry name" value="NUDIXFAMILY"/>
</dbReference>
<dbReference type="EMBL" id="JAUSWJ010000001">
    <property type="protein sequence ID" value="MDQ0518194.1"/>
    <property type="molecule type" value="Genomic_DNA"/>
</dbReference>
<sequence length="153" mass="17143">MPIPSIISWLAGSIAPLTRGMTLGVRCACFDRGNRVFLVRHSYMPGWYLPGGGVERGETVHDALVREVAEEGGIVLRDEPALFGVYHNRRRMRDHVLVYVSRAFERPNPPAYPNREIAEVGLFAPDALPDDISPATRRRLAEIVDGVPREPIW</sequence>
<proteinExistence type="inferred from homology"/>
<feature type="domain" description="Nudix hydrolase" evidence="5">
    <location>
        <begin position="20"/>
        <end position="145"/>
    </location>
</feature>
<evidence type="ECO:0000256" key="1">
    <source>
        <dbReference type="ARBA" id="ARBA00001946"/>
    </source>
</evidence>
<dbReference type="RefSeq" id="WP_266283624.1">
    <property type="nucleotide sequence ID" value="NZ_JAPKNF010000003.1"/>
</dbReference>
<dbReference type="PROSITE" id="PS51462">
    <property type="entry name" value="NUDIX"/>
    <property type="match status" value="1"/>
</dbReference>
<keyword evidence="7" id="KW-1185">Reference proteome</keyword>